<dbReference type="EMBL" id="ASPP01041229">
    <property type="protein sequence ID" value="ETO00375.1"/>
    <property type="molecule type" value="Genomic_DNA"/>
</dbReference>
<dbReference type="SUPFAM" id="SSF50978">
    <property type="entry name" value="WD40 repeat-like"/>
    <property type="match status" value="1"/>
</dbReference>
<evidence type="ECO:0000313" key="1">
    <source>
        <dbReference type="EMBL" id="ETO00375.1"/>
    </source>
</evidence>
<keyword evidence="2" id="KW-1185">Reference proteome</keyword>
<dbReference type="InterPro" id="IPR001680">
    <property type="entry name" value="WD40_rpt"/>
</dbReference>
<evidence type="ECO:0000313" key="2">
    <source>
        <dbReference type="Proteomes" id="UP000023152"/>
    </source>
</evidence>
<dbReference type="Gene3D" id="2.130.10.10">
    <property type="entry name" value="YVTN repeat-like/Quinoprotein amine dehydrogenase"/>
    <property type="match status" value="1"/>
</dbReference>
<protein>
    <recommendedName>
        <fullName evidence="3">WD repeat-containing protein</fullName>
    </recommendedName>
</protein>
<accession>X6LI67</accession>
<dbReference type="InterPro" id="IPR015943">
    <property type="entry name" value="WD40/YVTN_repeat-like_dom_sf"/>
</dbReference>
<organism evidence="1 2">
    <name type="scientific">Reticulomyxa filosa</name>
    <dbReference type="NCBI Taxonomy" id="46433"/>
    <lineage>
        <taxon>Eukaryota</taxon>
        <taxon>Sar</taxon>
        <taxon>Rhizaria</taxon>
        <taxon>Retaria</taxon>
        <taxon>Foraminifera</taxon>
        <taxon>Monothalamids</taxon>
        <taxon>Reticulomyxidae</taxon>
        <taxon>Reticulomyxa</taxon>
    </lineage>
</organism>
<evidence type="ECO:0008006" key="3">
    <source>
        <dbReference type="Google" id="ProtNLM"/>
    </source>
</evidence>
<proteinExistence type="predicted"/>
<dbReference type="SMART" id="SM00320">
    <property type="entry name" value="WD40"/>
    <property type="match status" value="2"/>
</dbReference>
<reference evidence="1 2" key="1">
    <citation type="journal article" date="2013" name="Curr. Biol.">
        <title>The Genome of the Foraminiferan Reticulomyxa filosa.</title>
        <authorList>
            <person name="Glockner G."/>
            <person name="Hulsmann N."/>
            <person name="Schleicher M."/>
            <person name="Noegel A.A."/>
            <person name="Eichinger L."/>
            <person name="Gallinger C."/>
            <person name="Pawlowski J."/>
            <person name="Sierra R."/>
            <person name="Euteneuer U."/>
            <person name="Pillet L."/>
            <person name="Moustafa A."/>
            <person name="Platzer M."/>
            <person name="Groth M."/>
            <person name="Szafranski K."/>
            <person name="Schliwa M."/>
        </authorList>
    </citation>
    <scope>NUCLEOTIDE SEQUENCE [LARGE SCALE GENOMIC DNA]</scope>
</reference>
<comment type="caution">
    <text evidence="1">The sequence shown here is derived from an EMBL/GenBank/DDBJ whole genome shotgun (WGS) entry which is preliminary data.</text>
</comment>
<dbReference type="Proteomes" id="UP000023152">
    <property type="component" value="Unassembled WGS sequence"/>
</dbReference>
<dbReference type="InterPro" id="IPR036322">
    <property type="entry name" value="WD40_repeat_dom_sf"/>
</dbReference>
<gene>
    <name evidence="1" type="ORF">RFI_37072</name>
</gene>
<dbReference type="AlphaFoldDB" id="X6LI67"/>
<sequence>MNQSKKEEIQIIINYWIRTLHIKFGCIKNFNELVSNYVKFIYFYLSFNLNKNKQIYFTFTVHTHDVYSIDYSTFDDCQFICYGSANCAIHVWDIDNNKQIQLIKENLITVYCVKFSSYHYYNYRQNVICYSLFNKIIHCCDVRSSKKELYLIKGSNDANDSIFCIKFISLKKKVNGPKDDINLYYGSKNGKVYVLG</sequence>
<name>X6LI67_RETFI</name>